<keyword evidence="2" id="KW-1185">Reference proteome</keyword>
<proteinExistence type="predicted"/>
<sequence>MVKRSPVDTGRYRANWQVTANKPPLYALNQYDKHGDKTIAEGKRAIYAILRVKRSPVDTGRYRANWQVTANKPPLYALNQYDKHGDKTIAEGKRAIYAILRGGGAVRAIYFSNMLIYANALEYGHSKQAPAGVLGIVAVKLRSYMAEAIKESRAKMHYELMLSARKALATEYESRFMIAYENVEFTPPVTVRRG</sequence>
<gene>
    <name evidence="1" type="ORF">SD1_10</name>
</gene>
<organism evidence="1 2">
    <name type="scientific">Shigella phage 2019SD1</name>
    <dbReference type="NCBI Taxonomy" id="2848074"/>
    <lineage>
        <taxon>Viruses</taxon>
        <taxon>Duplodnaviria</taxon>
        <taxon>Heunggongvirae</taxon>
        <taxon>Uroviricota</taxon>
        <taxon>Caudoviricetes</taxon>
        <taxon>Drexlerviridae</taxon>
        <taxon>Tempevirinae</taxon>
        <taxon>Hanrivervirus</taxon>
        <taxon>Hanrivervirus hv2019SD1</taxon>
    </lineage>
</organism>
<protein>
    <submittedName>
        <fullName evidence="1">Uncharacterized protein</fullName>
    </submittedName>
</protein>
<evidence type="ECO:0000313" key="2">
    <source>
        <dbReference type="Proteomes" id="UP000504733"/>
    </source>
</evidence>
<reference evidence="1 2" key="1">
    <citation type="submission" date="2020-04" db="EMBL/GenBank/DDBJ databases">
        <authorList>
            <person name="Kumar P."/>
            <person name="Meghvansi M.K."/>
            <person name="Kamboj D.V."/>
        </authorList>
    </citation>
    <scope>NUCLEOTIDE SEQUENCE [LARGE SCALE GENOMIC DNA]</scope>
</reference>
<dbReference type="Proteomes" id="UP000504733">
    <property type="component" value="Segment"/>
</dbReference>
<name>A0A6M5CCH8_9CAUD</name>
<dbReference type="EMBL" id="MT360681">
    <property type="protein sequence ID" value="QJT70539.1"/>
    <property type="molecule type" value="Genomic_DNA"/>
</dbReference>
<evidence type="ECO:0000313" key="1">
    <source>
        <dbReference type="EMBL" id="QJT70539.1"/>
    </source>
</evidence>
<accession>A0A6M5CCH8</accession>